<dbReference type="Gene3D" id="3.40.50.1010">
    <property type="entry name" value="5'-nuclease"/>
    <property type="match status" value="1"/>
</dbReference>
<keyword evidence="2" id="KW-1185">Reference proteome</keyword>
<sequence>MGCRNLWKFFANKNHIPKVRYLRHQCSALKDKENKIRVDVQGSIFATIRFAYSHCNSLDSAHAIVLKKIEKLASRSQSVLYLDGDPTLEKQHTHQVREETRAKALAAANKLVDNFVDRVDNNLRIPKQLFKNINKELNKAFRWEPEIRRSLAQYLRINGWSVVESDGEADTHIALDYVAGDIVDVLSTLSIQRAQLTALGVVSYNDYNTNIFGLGCATNFEIFKSFKKN</sequence>
<feature type="non-terminal residue" evidence="1">
    <location>
        <position position="229"/>
    </location>
</feature>
<gene>
    <name evidence="1" type="ORF">BGZ95_007731</name>
</gene>
<accession>A0AAD4D0D4</accession>
<dbReference type="AlphaFoldDB" id="A0AAD4D0D4"/>
<dbReference type="SUPFAM" id="SSF88723">
    <property type="entry name" value="PIN domain-like"/>
    <property type="match status" value="1"/>
</dbReference>
<evidence type="ECO:0000313" key="2">
    <source>
        <dbReference type="Proteomes" id="UP001194580"/>
    </source>
</evidence>
<comment type="caution">
    <text evidence="1">The sequence shown here is derived from an EMBL/GenBank/DDBJ whole genome shotgun (WGS) entry which is preliminary data.</text>
</comment>
<proteinExistence type="predicted"/>
<protein>
    <submittedName>
        <fullName evidence="1">Uncharacterized protein</fullName>
    </submittedName>
</protein>
<dbReference type="Proteomes" id="UP001194580">
    <property type="component" value="Unassembled WGS sequence"/>
</dbReference>
<dbReference type="EMBL" id="JAAAIL010003857">
    <property type="protein sequence ID" value="KAG0249017.1"/>
    <property type="molecule type" value="Genomic_DNA"/>
</dbReference>
<reference evidence="1" key="1">
    <citation type="journal article" date="2020" name="Fungal Divers.">
        <title>Resolving the Mortierellaceae phylogeny through synthesis of multi-gene phylogenetics and phylogenomics.</title>
        <authorList>
            <person name="Vandepol N."/>
            <person name="Liber J."/>
            <person name="Desiro A."/>
            <person name="Na H."/>
            <person name="Kennedy M."/>
            <person name="Barry K."/>
            <person name="Grigoriev I.V."/>
            <person name="Miller A.N."/>
            <person name="O'Donnell K."/>
            <person name="Stajich J.E."/>
            <person name="Bonito G."/>
        </authorList>
    </citation>
    <scope>NUCLEOTIDE SEQUENCE</scope>
    <source>
        <strain evidence="1">NRRL 28262</strain>
    </source>
</reference>
<name>A0AAD4D0D4_9FUNG</name>
<organism evidence="1 2">
    <name type="scientific">Linnemannia exigua</name>
    <dbReference type="NCBI Taxonomy" id="604196"/>
    <lineage>
        <taxon>Eukaryota</taxon>
        <taxon>Fungi</taxon>
        <taxon>Fungi incertae sedis</taxon>
        <taxon>Mucoromycota</taxon>
        <taxon>Mortierellomycotina</taxon>
        <taxon>Mortierellomycetes</taxon>
        <taxon>Mortierellales</taxon>
        <taxon>Mortierellaceae</taxon>
        <taxon>Linnemannia</taxon>
    </lineage>
</organism>
<evidence type="ECO:0000313" key="1">
    <source>
        <dbReference type="EMBL" id="KAG0249017.1"/>
    </source>
</evidence>
<dbReference type="InterPro" id="IPR029060">
    <property type="entry name" value="PIN-like_dom_sf"/>
</dbReference>